<dbReference type="CDD" id="cd00383">
    <property type="entry name" value="trans_reg_C"/>
    <property type="match status" value="1"/>
</dbReference>
<keyword evidence="2" id="KW-0597">Phosphoprotein</keyword>
<feature type="domain" description="OmpR/PhoB-type" evidence="5">
    <location>
        <begin position="124"/>
        <end position="219"/>
    </location>
</feature>
<dbReference type="SMART" id="SM00448">
    <property type="entry name" value="REC"/>
    <property type="match status" value="1"/>
</dbReference>
<dbReference type="Gene3D" id="3.40.50.2300">
    <property type="match status" value="1"/>
</dbReference>
<evidence type="ECO:0000256" key="2">
    <source>
        <dbReference type="PROSITE-ProRule" id="PRU00169"/>
    </source>
</evidence>
<evidence type="ECO:0000259" key="4">
    <source>
        <dbReference type="PROSITE" id="PS50110"/>
    </source>
</evidence>
<evidence type="ECO:0000259" key="5">
    <source>
        <dbReference type="PROSITE" id="PS51755"/>
    </source>
</evidence>
<feature type="DNA-binding region" description="OmpR/PhoB-type" evidence="3">
    <location>
        <begin position="124"/>
        <end position="219"/>
    </location>
</feature>
<dbReference type="PROSITE" id="PS50110">
    <property type="entry name" value="RESPONSE_REGULATORY"/>
    <property type="match status" value="1"/>
</dbReference>
<evidence type="ECO:0000256" key="1">
    <source>
        <dbReference type="ARBA" id="ARBA00023125"/>
    </source>
</evidence>
<evidence type="ECO:0000256" key="3">
    <source>
        <dbReference type="PROSITE-ProRule" id="PRU01091"/>
    </source>
</evidence>
<sequence length="224" mass="25985">MRVLVIEDDVRLVNELRNQLQKNGYVVDTSADGVNGVFLIREIPFDVIVLDLGLPKKSGLEVLREIRSEQIDTPVLILTARDSWQERVDGLKAGADDYLGKPFFMEELMARLEALIRRRHGQTSQQLEYAGVTLYLDTQVARSQDGDEFQLTGIEFRLLRYLLMNPDRLVSKTILSEHVYEEEQIRDSNVIEVYINRLRHRFGKQFIKTRRGQGYCLQTERSDP</sequence>
<dbReference type="Gene3D" id="1.10.10.10">
    <property type="entry name" value="Winged helix-like DNA-binding domain superfamily/Winged helix DNA-binding domain"/>
    <property type="match status" value="1"/>
</dbReference>
<dbReference type="InterPro" id="IPR039420">
    <property type="entry name" value="WalR-like"/>
</dbReference>
<proteinExistence type="predicted"/>
<dbReference type="InterPro" id="IPR001867">
    <property type="entry name" value="OmpR/PhoB-type_DNA-bd"/>
</dbReference>
<protein>
    <submittedName>
        <fullName evidence="6">Response regulator transcription factor</fullName>
    </submittedName>
</protein>
<reference evidence="6 7" key="1">
    <citation type="submission" date="2021-02" db="EMBL/GenBank/DDBJ databases">
        <title>A novel species of genus Amphritea isolated from a fishpond in China.</title>
        <authorList>
            <person name="Lu H."/>
        </authorList>
    </citation>
    <scope>NUCLEOTIDE SEQUENCE [LARGE SCALE GENOMIC DNA]</scope>
    <source>
        <strain evidence="6 7">RP18W</strain>
    </source>
</reference>
<name>A0ABS2W4E0_9GAMM</name>
<dbReference type="SUPFAM" id="SSF46894">
    <property type="entry name" value="C-terminal effector domain of the bipartite response regulators"/>
    <property type="match status" value="1"/>
</dbReference>
<organism evidence="6 7">
    <name type="scientific">Amphritea pacifica</name>
    <dbReference type="NCBI Taxonomy" id="2811233"/>
    <lineage>
        <taxon>Bacteria</taxon>
        <taxon>Pseudomonadati</taxon>
        <taxon>Pseudomonadota</taxon>
        <taxon>Gammaproteobacteria</taxon>
        <taxon>Oceanospirillales</taxon>
        <taxon>Oceanospirillaceae</taxon>
        <taxon>Amphritea</taxon>
    </lineage>
</organism>
<dbReference type="Pfam" id="PF00072">
    <property type="entry name" value="Response_reg"/>
    <property type="match status" value="1"/>
</dbReference>
<dbReference type="PANTHER" id="PTHR48111:SF37">
    <property type="entry name" value="RESPONSE REGULATOR PROTEIN CARR"/>
    <property type="match status" value="1"/>
</dbReference>
<feature type="domain" description="Response regulatory" evidence="4">
    <location>
        <begin position="2"/>
        <end position="116"/>
    </location>
</feature>
<dbReference type="Gene3D" id="6.10.250.690">
    <property type="match status" value="1"/>
</dbReference>
<dbReference type="InterPro" id="IPR001789">
    <property type="entry name" value="Sig_transdc_resp-reg_receiver"/>
</dbReference>
<keyword evidence="1 3" id="KW-0238">DNA-binding</keyword>
<evidence type="ECO:0000313" key="6">
    <source>
        <dbReference type="EMBL" id="MBN0986581.1"/>
    </source>
</evidence>
<dbReference type="CDD" id="cd19934">
    <property type="entry name" value="REC_OmpR_EcPhoP-like"/>
    <property type="match status" value="1"/>
</dbReference>
<dbReference type="InterPro" id="IPR016032">
    <property type="entry name" value="Sig_transdc_resp-reg_C-effctor"/>
</dbReference>
<dbReference type="InterPro" id="IPR011006">
    <property type="entry name" value="CheY-like_superfamily"/>
</dbReference>
<keyword evidence="7" id="KW-1185">Reference proteome</keyword>
<gene>
    <name evidence="6" type="ORF">JW498_04350</name>
</gene>
<dbReference type="PANTHER" id="PTHR48111">
    <property type="entry name" value="REGULATOR OF RPOS"/>
    <property type="match status" value="1"/>
</dbReference>
<evidence type="ECO:0000313" key="7">
    <source>
        <dbReference type="Proteomes" id="UP000760472"/>
    </source>
</evidence>
<feature type="modified residue" description="4-aspartylphosphate" evidence="2">
    <location>
        <position position="51"/>
    </location>
</feature>
<dbReference type="SMART" id="SM00862">
    <property type="entry name" value="Trans_reg_C"/>
    <property type="match status" value="1"/>
</dbReference>
<dbReference type="Proteomes" id="UP000760472">
    <property type="component" value="Unassembled WGS sequence"/>
</dbReference>
<accession>A0ABS2W4E0</accession>
<dbReference type="SUPFAM" id="SSF52172">
    <property type="entry name" value="CheY-like"/>
    <property type="match status" value="1"/>
</dbReference>
<dbReference type="PROSITE" id="PS51755">
    <property type="entry name" value="OMPR_PHOB"/>
    <property type="match status" value="1"/>
</dbReference>
<dbReference type="Pfam" id="PF00486">
    <property type="entry name" value="Trans_reg_C"/>
    <property type="match status" value="1"/>
</dbReference>
<dbReference type="RefSeq" id="WP_205211808.1">
    <property type="nucleotide sequence ID" value="NZ_JAFFZO010000034.1"/>
</dbReference>
<comment type="caution">
    <text evidence="6">The sequence shown here is derived from an EMBL/GenBank/DDBJ whole genome shotgun (WGS) entry which is preliminary data.</text>
</comment>
<dbReference type="EMBL" id="JAFFZP010000004">
    <property type="protein sequence ID" value="MBN0986581.1"/>
    <property type="molecule type" value="Genomic_DNA"/>
</dbReference>
<dbReference type="InterPro" id="IPR036388">
    <property type="entry name" value="WH-like_DNA-bd_sf"/>
</dbReference>